<dbReference type="InterPro" id="IPR013762">
    <property type="entry name" value="Integrase-like_cat_sf"/>
</dbReference>
<dbReference type="PROSITE" id="PS51898">
    <property type="entry name" value="TYR_RECOMBINASE"/>
    <property type="match status" value="1"/>
</dbReference>
<evidence type="ECO:0000259" key="4">
    <source>
        <dbReference type="PROSITE" id="PS51898"/>
    </source>
</evidence>
<dbReference type="EMBL" id="JBHSOA010000087">
    <property type="protein sequence ID" value="MFC5856016.1"/>
    <property type="molecule type" value="Genomic_DNA"/>
</dbReference>
<evidence type="ECO:0000313" key="7">
    <source>
        <dbReference type="Proteomes" id="UP001596180"/>
    </source>
</evidence>
<name>A0ABW1E7S2_9ACTN</name>
<dbReference type="Gene3D" id="1.10.443.10">
    <property type="entry name" value="Intergrase catalytic core"/>
    <property type="match status" value="1"/>
</dbReference>
<proteinExistence type="predicted"/>
<dbReference type="PANTHER" id="PTHR30349">
    <property type="entry name" value="PHAGE INTEGRASE-RELATED"/>
    <property type="match status" value="1"/>
</dbReference>
<feature type="domain" description="Core-binding (CB)" evidence="5">
    <location>
        <begin position="41"/>
        <end position="148"/>
    </location>
</feature>
<evidence type="ECO:0000256" key="2">
    <source>
        <dbReference type="ARBA" id="ARBA00023172"/>
    </source>
</evidence>
<evidence type="ECO:0000256" key="3">
    <source>
        <dbReference type="PROSITE-ProRule" id="PRU01248"/>
    </source>
</evidence>
<accession>A0ABW1E7S2</accession>
<dbReference type="Proteomes" id="UP001596180">
    <property type="component" value="Unassembled WGS sequence"/>
</dbReference>
<organism evidence="6 7">
    <name type="scientific">Streptomyces chlorus</name>
    <dbReference type="NCBI Taxonomy" id="887452"/>
    <lineage>
        <taxon>Bacteria</taxon>
        <taxon>Bacillati</taxon>
        <taxon>Actinomycetota</taxon>
        <taxon>Actinomycetes</taxon>
        <taxon>Kitasatosporales</taxon>
        <taxon>Streptomycetaceae</taxon>
        <taxon>Streptomyces</taxon>
    </lineage>
</organism>
<keyword evidence="2" id="KW-0233">DNA recombination</keyword>
<dbReference type="RefSeq" id="WP_381370015.1">
    <property type="nucleotide sequence ID" value="NZ_JBHSOA010000087.1"/>
</dbReference>
<dbReference type="PROSITE" id="PS51900">
    <property type="entry name" value="CB"/>
    <property type="match status" value="1"/>
</dbReference>
<evidence type="ECO:0000256" key="1">
    <source>
        <dbReference type="ARBA" id="ARBA00023125"/>
    </source>
</evidence>
<dbReference type="InterPro" id="IPR050090">
    <property type="entry name" value="Tyrosine_recombinase_XerCD"/>
</dbReference>
<dbReference type="PANTHER" id="PTHR30349:SF81">
    <property type="entry name" value="TYROSINE RECOMBINASE XERC"/>
    <property type="match status" value="1"/>
</dbReference>
<dbReference type="Gene3D" id="1.10.150.130">
    <property type="match status" value="1"/>
</dbReference>
<evidence type="ECO:0000259" key="5">
    <source>
        <dbReference type="PROSITE" id="PS51900"/>
    </source>
</evidence>
<dbReference type="InterPro" id="IPR002104">
    <property type="entry name" value="Integrase_catalytic"/>
</dbReference>
<evidence type="ECO:0000313" key="6">
    <source>
        <dbReference type="EMBL" id="MFC5856016.1"/>
    </source>
</evidence>
<keyword evidence="7" id="KW-1185">Reference proteome</keyword>
<dbReference type="SUPFAM" id="SSF56349">
    <property type="entry name" value="DNA breaking-rejoining enzymes"/>
    <property type="match status" value="1"/>
</dbReference>
<dbReference type="InterPro" id="IPR011010">
    <property type="entry name" value="DNA_brk_join_enz"/>
</dbReference>
<gene>
    <name evidence="6" type="ORF">ACFPZI_30875</name>
</gene>
<protein>
    <submittedName>
        <fullName evidence="6">Tyrosine-type recombinase/integrase</fullName>
    </submittedName>
</protein>
<dbReference type="InterPro" id="IPR044068">
    <property type="entry name" value="CB"/>
</dbReference>
<sequence>MAVEVQVSLGHPSRLGEAGVRVVKERDGSVVRRVRLVDGDGEPVTAACRFLDHLVDRGFSPHTICAYAYDLRRLFAFLVTERMDWHEFRGPDALRLLAFLRRAPSRRPAQRLGLTVVVGGPEAPGSLLAPATVNRILAAVSSFYDWAVVAEEYDGDSPMQKRLDPALARVPDRHQPFMGRASRQQPTRRTVTVKQPRRLPRPVDEAVLEQFIGSLKRLRDLAMFLLMLDGGLRPGEVLSLHLDDISYGRRRVTVRKRDDHPRGVRGKSRTERVVDLHEPRTLDAVSRYVMHERPLDATSPFVFLVGGKGTRRLEPLGYDAVVRLFARRLDKLGLRTPETTPHALRHTHATAMWEGGMRELSLQKRLGHASPESTKVYTRVSDEAVLADYTRALENNR</sequence>
<keyword evidence="1 3" id="KW-0238">DNA-binding</keyword>
<comment type="caution">
    <text evidence="6">The sequence shown here is derived from an EMBL/GenBank/DDBJ whole genome shotgun (WGS) entry which is preliminary data.</text>
</comment>
<dbReference type="InterPro" id="IPR010998">
    <property type="entry name" value="Integrase_recombinase_N"/>
</dbReference>
<dbReference type="Pfam" id="PF00589">
    <property type="entry name" value="Phage_integrase"/>
    <property type="match status" value="1"/>
</dbReference>
<reference evidence="7" key="1">
    <citation type="journal article" date="2019" name="Int. J. Syst. Evol. Microbiol.">
        <title>The Global Catalogue of Microorganisms (GCM) 10K type strain sequencing project: providing services to taxonomists for standard genome sequencing and annotation.</title>
        <authorList>
            <consortium name="The Broad Institute Genomics Platform"/>
            <consortium name="The Broad Institute Genome Sequencing Center for Infectious Disease"/>
            <person name="Wu L."/>
            <person name="Ma J."/>
        </authorList>
    </citation>
    <scope>NUCLEOTIDE SEQUENCE [LARGE SCALE GENOMIC DNA]</scope>
    <source>
        <strain evidence="7">JCM 10411</strain>
    </source>
</reference>
<feature type="domain" description="Tyr recombinase" evidence="4">
    <location>
        <begin position="198"/>
        <end position="391"/>
    </location>
</feature>